<comment type="caution">
    <text evidence="5">The sequence shown here is derived from an EMBL/GenBank/DDBJ whole genome shotgun (WGS) entry which is preliminary data.</text>
</comment>
<dbReference type="InterPro" id="IPR016039">
    <property type="entry name" value="Thiolase-like"/>
</dbReference>
<dbReference type="EMBL" id="QICN01000004">
    <property type="protein sequence ID" value="PXV68482.1"/>
    <property type="molecule type" value="Genomic_DNA"/>
</dbReference>
<dbReference type="InterPro" id="IPR013747">
    <property type="entry name" value="ACP_syn_III_C"/>
</dbReference>
<dbReference type="CDD" id="cd00830">
    <property type="entry name" value="KAS_III"/>
    <property type="match status" value="1"/>
</dbReference>
<dbReference type="GO" id="GO:0004315">
    <property type="term" value="F:3-oxoacyl-[acyl-carrier-protein] synthase activity"/>
    <property type="evidence" value="ECO:0007669"/>
    <property type="project" value="InterPro"/>
</dbReference>
<dbReference type="OrthoDB" id="4336181at2"/>
<dbReference type="Pfam" id="PF08541">
    <property type="entry name" value="ACP_syn_III_C"/>
    <property type="match status" value="1"/>
</dbReference>
<dbReference type="GO" id="GO:0006633">
    <property type="term" value="P:fatty acid biosynthetic process"/>
    <property type="evidence" value="ECO:0007669"/>
    <property type="project" value="InterPro"/>
</dbReference>
<evidence type="ECO:0000256" key="2">
    <source>
        <dbReference type="ARBA" id="ARBA00023315"/>
    </source>
</evidence>
<dbReference type="AlphaFoldDB" id="A0A318EER3"/>
<dbReference type="SUPFAM" id="SSF53901">
    <property type="entry name" value="Thiolase-like"/>
    <property type="match status" value="1"/>
</dbReference>
<gene>
    <name evidence="5" type="ORF">C8D93_104180</name>
</gene>
<keyword evidence="6" id="KW-1185">Reference proteome</keyword>
<organism evidence="5 6">
    <name type="scientific">Sinimarinibacterium flocculans</name>
    <dbReference type="NCBI Taxonomy" id="985250"/>
    <lineage>
        <taxon>Bacteria</taxon>
        <taxon>Pseudomonadati</taxon>
        <taxon>Pseudomonadota</taxon>
        <taxon>Gammaproteobacteria</taxon>
        <taxon>Nevskiales</taxon>
        <taxon>Nevskiaceae</taxon>
        <taxon>Sinimarinibacterium</taxon>
    </lineage>
</organism>
<keyword evidence="2" id="KW-0012">Acyltransferase</keyword>
<dbReference type="PANTHER" id="PTHR34069">
    <property type="entry name" value="3-OXOACYL-[ACYL-CARRIER-PROTEIN] SYNTHASE 3"/>
    <property type="match status" value="1"/>
</dbReference>
<accession>A0A318EER3</accession>
<evidence type="ECO:0000256" key="1">
    <source>
        <dbReference type="ARBA" id="ARBA00022679"/>
    </source>
</evidence>
<evidence type="ECO:0000259" key="4">
    <source>
        <dbReference type="Pfam" id="PF08545"/>
    </source>
</evidence>
<dbReference type="Gene3D" id="3.40.47.10">
    <property type="match status" value="2"/>
</dbReference>
<feature type="domain" description="Beta-ketoacyl-[acyl-carrier-protein] synthase III C-terminal" evidence="3">
    <location>
        <begin position="283"/>
        <end position="371"/>
    </location>
</feature>
<dbReference type="RefSeq" id="WP_110264975.1">
    <property type="nucleotide sequence ID" value="NZ_CAKZQT010000022.1"/>
</dbReference>
<dbReference type="InterPro" id="IPR013751">
    <property type="entry name" value="ACP_syn_III_N"/>
</dbReference>
<evidence type="ECO:0000313" key="5">
    <source>
        <dbReference type="EMBL" id="PXV68482.1"/>
    </source>
</evidence>
<dbReference type="Pfam" id="PF08545">
    <property type="entry name" value="ACP_syn_III"/>
    <property type="match status" value="1"/>
</dbReference>
<name>A0A318EER3_9GAMM</name>
<reference evidence="5 6" key="1">
    <citation type="submission" date="2018-04" db="EMBL/GenBank/DDBJ databases">
        <title>Genomic Encyclopedia of Type Strains, Phase IV (KMG-IV): sequencing the most valuable type-strain genomes for metagenomic binning, comparative biology and taxonomic classification.</title>
        <authorList>
            <person name="Goeker M."/>
        </authorList>
    </citation>
    <scope>NUCLEOTIDE SEQUENCE [LARGE SCALE GENOMIC DNA]</scope>
    <source>
        <strain evidence="5 6">DSM 104150</strain>
    </source>
</reference>
<feature type="domain" description="Beta-ketoacyl-[acyl-carrier-protein] synthase III N-terminal" evidence="4">
    <location>
        <begin position="150"/>
        <end position="229"/>
    </location>
</feature>
<sequence length="373" mass="40383">MIPVAITGTGLYTPSQAVSNDELVACYNAYVERYNGEHAADIAAGRTPPLQASSSEFIVKASGIKARYVVDREGVLDVDWMRPRIALRGDDEPSLMCEMGVDAARQALAAAGREAADVDFVVVACSNMQRGYPAIAVEIQHYLGARGYAYDMNVACASAAFGVQAAADAVRMGNARAALVVSPEICSGHLNWRNRDCHFIFGDAATAMLIEPAERARDGHGFEVLGTRLQTQFSNNIRNNFGFLNACERPQRSWDDVLFHQEGRKVFKEVVPLAAELMLGHLNDLGIEAGAVRRFWLHQANLGMNQLIAKRVLGREPGTDEAPVILDEYANTSSAGSVIAFHKYHDDLASGDVGVLCAFGAGYSAGSVVMRRR</sequence>
<keyword evidence="1" id="KW-0808">Transferase</keyword>
<evidence type="ECO:0000313" key="6">
    <source>
        <dbReference type="Proteomes" id="UP000248330"/>
    </source>
</evidence>
<dbReference type="GO" id="GO:0044550">
    <property type="term" value="P:secondary metabolite biosynthetic process"/>
    <property type="evidence" value="ECO:0007669"/>
    <property type="project" value="TreeGrafter"/>
</dbReference>
<dbReference type="PANTHER" id="PTHR34069:SF2">
    <property type="entry name" value="BETA-KETOACYL-[ACYL-CARRIER-PROTEIN] SYNTHASE III"/>
    <property type="match status" value="1"/>
</dbReference>
<evidence type="ECO:0000259" key="3">
    <source>
        <dbReference type="Pfam" id="PF08541"/>
    </source>
</evidence>
<dbReference type="NCBIfam" id="NF005703">
    <property type="entry name" value="PRK07515.1"/>
    <property type="match status" value="1"/>
</dbReference>
<protein>
    <submittedName>
        <fullName evidence="5">Beta-ketodecanoyl-[acyl-carrier-protein] synthase</fullName>
    </submittedName>
</protein>
<dbReference type="Proteomes" id="UP000248330">
    <property type="component" value="Unassembled WGS sequence"/>
</dbReference>
<proteinExistence type="predicted"/>